<dbReference type="RefSeq" id="WP_008061276.1">
    <property type="nucleotide sequence ID" value="NZ_AFHG01000048.1"/>
</dbReference>
<protein>
    <submittedName>
        <fullName evidence="1">Phosphoglycerate mutase</fullName>
    </submittedName>
</protein>
<dbReference type="Pfam" id="PF00300">
    <property type="entry name" value="His_Phos_1"/>
    <property type="match status" value="1"/>
</dbReference>
<dbReference type="OrthoDB" id="5296884at2"/>
<gene>
    <name evidence="1" type="ORF">METUNv1_02033</name>
</gene>
<comment type="caution">
    <text evidence="1">The sequence shown here is derived from an EMBL/GenBank/DDBJ whole genome shotgun (WGS) entry which is preliminary data.</text>
</comment>
<accession>F5RCM9</accession>
<organism evidence="1 2">
    <name type="scientific">Methyloversatilis universalis (strain ATCC BAA-1314 / DSM 25237 / JCM 13912 / CCUG 52030 / FAM5)</name>
    <dbReference type="NCBI Taxonomy" id="1000565"/>
    <lineage>
        <taxon>Bacteria</taxon>
        <taxon>Pseudomonadati</taxon>
        <taxon>Pseudomonadota</taxon>
        <taxon>Betaproteobacteria</taxon>
        <taxon>Nitrosomonadales</taxon>
        <taxon>Sterolibacteriaceae</taxon>
        <taxon>Methyloversatilis</taxon>
    </lineage>
</organism>
<dbReference type="InterPro" id="IPR013078">
    <property type="entry name" value="His_Pase_superF_clade-1"/>
</dbReference>
<proteinExistence type="predicted"/>
<sequence>MKRLWLVRHPQVAVPPGICYGRTDVALAAAPDAMTAALRACLPGNFGLLSSPLRRCAELARLLHPAPRFDARLQEIDFGDWEMQRYEALPRADIDRWAADVWGFRPPGGESAGDMARRVDAAWAEHRHDIQVVVAHGGPLKVIAGRLLDLPQAAWLDIRCPQGGWIELRHDGLRWQRTGQEFDEPGARAGVGGA</sequence>
<dbReference type="AlphaFoldDB" id="F5RCM9"/>
<dbReference type="STRING" id="1000565.METUNv1_02033"/>
<reference evidence="1 2" key="1">
    <citation type="journal article" date="2011" name="J. Bacteriol.">
        <title>Genome sequence of Methyloversatilis universalis FAM5T, a methylotrophic representative of the order Rhodocyclales.</title>
        <authorList>
            <person name="Kittichotirat W."/>
            <person name="Good N.M."/>
            <person name="Hall R."/>
            <person name="Bringel F."/>
            <person name="Lajus A."/>
            <person name="Medigue C."/>
            <person name="Smalley N.E."/>
            <person name="Beck D."/>
            <person name="Bumgarner R."/>
            <person name="Vuilleumier S."/>
            <person name="Kalyuzhnaya M.G."/>
        </authorList>
    </citation>
    <scope>NUCLEOTIDE SEQUENCE [LARGE SCALE GENOMIC DNA]</scope>
    <source>
        <strain evidence="2">ATCC BAA-1314 / JCM 13912 / FAM5</strain>
    </source>
</reference>
<evidence type="ECO:0000313" key="1">
    <source>
        <dbReference type="EMBL" id="EGK71809.1"/>
    </source>
</evidence>
<dbReference type="SMART" id="SM00855">
    <property type="entry name" value="PGAM"/>
    <property type="match status" value="1"/>
</dbReference>
<dbReference type="InterPro" id="IPR029033">
    <property type="entry name" value="His_PPase_superfam"/>
</dbReference>
<dbReference type="eggNOG" id="COG0406">
    <property type="taxonomic scope" value="Bacteria"/>
</dbReference>
<evidence type="ECO:0000313" key="2">
    <source>
        <dbReference type="Proteomes" id="UP000005019"/>
    </source>
</evidence>
<dbReference type="EMBL" id="AFHG01000048">
    <property type="protein sequence ID" value="EGK71809.1"/>
    <property type="molecule type" value="Genomic_DNA"/>
</dbReference>
<dbReference type="Gene3D" id="3.40.50.1240">
    <property type="entry name" value="Phosphoglycerate mutase-like"/>
    <property type="match status" value="1"/>
</dbReference>
<dbReference type="SUPFAM" id="SSF53254">
    <property type="entry name" value="Phosphoglycerate mutase-like"/>
    <property type="match status" value="1"/>
</dbReference>
<keyword evidence="2" id="KW-1185">Reference proteome</keyword>
<dbReference type="Proteomes" id="UP000005019">
    <property type="component" value="Unassembled WGS sequence"/>
</dbReference>
<name>F5RCM9_METUF</name>
<dbReference type="CDD" id="cd07067">
    <property type="entry name" value="HP_PGM_like"/>
    <property type="match status" value="1"/>
</dbReference>